<dbReference type="SMART" id="SM00220">
    <property type="entry name" value="S_TKc"/>
    <property type="match status" value="1"/>
</dbReference>
<dbReference type="EMBL" id="JARKIE010000349">
    <property type="protein sequence ID" value="KAJ7652294.1"/>
    <property type="molecule type" value="Genomic_DNA"/>
</dbReference>
<comment type="caution">
    <text evidence="10">The sequence shown here is derived from an EMBL/GenBank/DDBJ whole genome shotgun (WGS) entry which is preliminary data.</text>
</comment>
<organism evidence="10 11">
    <name type="scientific">Mycena rosella</name>
    <name type="common">Pink bonnet</name>
    <name type="synonym">Agaricus rosellus</name>
    <dbReference type="NCBI Taxonomy" id="1033263"/>
    <lineage>
        <taxon>Eukaryota</taxon>
        <taxon>Fungi</taxon>
        <taxon>Dikarya</taxon>
        <taxon>Basidiomycota</taxon>
        <taxon>Agaricomycotina</taxon>
        <taxon>Agaricomycetes</taxon>
        <taxon>Agaricomycetidae</taxon>
        <taxon>Agaricales</taxon>
        <taxon>Marasmiineae</taxon>
        <taxon>Mycenaceae</taxon>
        <taxon>Mycena</taxon>
    </lineage>
</organism>
<dbReference type="PROSITE" id="PS50011">
    <property type="entry name" value="PROTEIN_KINASE_DOM"/>
    <property type="match status" value="1"/>
</dbReference>
<gene>
    <name evidence="10" type="ORF">B0H17DRAFT_885857</name>
</gene>
<dbReference type="GO" id="GO:0004674">
    <property type="term" value="F:protein serine/threonine kinase activity"/>
    <property type="evidence" value="ECO:0007669"/>
    <property type="project" value="UniProtKB-KW"/>
</dbReference>
<evidence type="ECO:0000256" key="3">
    <source>
        <dbReference type="ARBA" id="ARBA00022679"/>
    </source>
</evidence>
<accession>A0AAD7CLN5</accession>
<evidence type="ECO:0000259" key="9">
    <source>
        <dbReference type="PROSITE" id="PS50011"/>
    </source>
</evidence>
<dbReference type="PROSITE" id="PS00108">
    <property type="entry name" value="PROTEIN_KINASE_ST"/>
    <property type="match status" value="1"/>
</dbReference>
<feature type="non-terminal residue" evidence="10">
    <location>
        <position position="1"/>
    </location>
</feature>
<keyword evidence="3" id="KW-0808">Transferase</keyword>
<evidence type="ECO:0000313" key="11">
    <source>
        <dbReference type="Proteomes" id="UP001221757"/>
    </source>
</evidence>
<dbReference type="PANTHER" id="PTHR24343">
    <property type="entry name" value="SERINE/THREONINE KINASE"/>
    <property type="match status" value="1"/>
</dbReference>
<feature type="domain" description="Protein kinase" evidence="9">
    <location>
        <begin position="1"/>
        <end position="157"/>
    </location>
</feature>
<evidence type="ECO:0000256" key="8">
    <source>
        <dbReference type="ARBA" id="ARBA00048679"/>
    </source>
</evidence>
<reference evidence="10" key="1">
    <citation type="submission" date="2023-03" db="EMBL/GenBank/DDBJ databases">
        <title>Massive genome expansion in bonnet fungi (Mycena s.s.) driven by repeated elements and novel gene families across ecological guilds.</title>
        <authorList>
            <consortium name="Lawrence Berkeley National Laboratory"/>
            <person name="Harder C.B."/>
            <person name="Miyauchi S."/>
            <person name="Viragh M."/>
            <person name="Kuo A."/>
            <person name="Thoen E."/>
            <person name="Andreopoulos B."/>
            <person name="Lu D."/>
            <person name="Skrede I."/>
            <person name="Drula E."/>
            <person name="Henrissat B."/>
            <person name="Morin E."/>
            <person name="Kohler A."/>
            <person name="Barry K."/>
            <person name="LaButti K."/>
            <person name="Morin E."/>
            <person name="Salamov A."/>
            <person name="Lipzen A."/>
            <person name="Mereny Z."/>
            <person name="Hegedus B."/>
            <person name="Baldrian P."/>
            <person name="Stursova M."/>
            <person name="Weitz H."/>
            <person name="Taylor A."/>
            <person name="Grigoriev I.V."/>
            <person name="Nagy L.G."/>
            <person name="Martin F."/>
            <person name="Kauserud H."/>
        </authorList>
    </citation>
    <scope>NUCLEOTIDE SEQUENCE</scope>
    <source>
        <strain evidence="10">CBHHK067</strain>
    </source>
</reference>
<dbReference type="InterPro" id="IPR000719">
    <property type="entry name" value="Prot_kinase_dom"/>
</dbReference>
<dbReference type="GO" id="GO:0005737">
    <property type="term" value="C:cytoplasm"/>
    <property type="evidence" value="ECO:0007669"/>
    <property type="project" value="TreeGrafter"/>
</dbReference>
<evidence type="ECO:0000313" key="10">
    <source>
        <dbReference type="EMBL" id="KAJ7652294.1"/>
    </source>
</evidence>
<comment type="catalytic activity">
    <reaction evidence="7">
        <text>L-threonyl-[protein] + ATP = O-phospho-L-threonyl-[protein] + ADP + H(+)</text>
        <dbReference type="Rhea" id="RHEA:46608"/>
        <dbReference type="Rhea" id="RHEA-COMP:11060"/>
        <dbReference type="Rhea" id="RHEA-COMP:11605"/>
        <dbReference type="ChEBI" id="CHEBI:15378"/>
        <dbReference type="ChEBI" id="CHEBI:30013"/>
        <dbReference type="ChEBI" id="CHEBI:30616"/>
        <dbReference type="ChEBI" id="CHEBI:61977"/>
        <dbReference type="ChEBI" id="CHEBI:456216"/>
        <dbReference type="EC" id="2.7.11.1"/>
    </reaction>
</comment>
<dbReference type="EC" id="2.7.11.1" evidence="1"/>
<dbReference type="InterPro" id="IPR008271">
    <property type="entry name" value="Ser/Thr_kinase_AS"/>
</dbReference>
<evidence type="ECO:0000256" key="7">
    <source>
        <dbReference type="ARBA" id="ARBA00047899"/>
    </source>
</evidence>
<proteinExistence type="predicted"/>
<sequence>LLDAVEFCHRNGVFHRDLKPENIICNSEGTDLRLADFGLAAQRVVSSQFGCGTRGYMSPVCSIYPTYVDDCYSARHSDLWALSVIFTTMISGHHLWHSADMFDAGFVAFRSDPDYLRKALKITRPTSELLPRCFDENPRRRPTIEQFREAVNAMECF</sequence>
<keyword evidence="5 10" id="KW-0418">Kinase</keyword>
<dbReference type="Proteomes" id="UP001221757">
    <property type="component" value="Unassembled WGS sequence"/>
</dbReference>
<dbReference type="GO" id="GO:0005524">
    <property type="term" value="F:ATP binding"/>
    <property type="evidence" value="ECO:0007669"/>
    <property type="project" value="UniProtKB-KW"/>
</dbReference>
<evidence type="ECO:0000256" key="1">
    <source>
        <dbReference type="ARBA" id="ARBA00012513"/>
    </source>
</evidence>
<keyword evidence="11" id="KW-1185">Reference proteome</keyword>
<keyword evidence="6" id="KW-0067">ATP-binding</keyword>
<keyword evidence="2" id="KW-0723">Serine/threonine-protein kinase</keyword>
<dbReference type="GO" id="GO:0005634">
    <property type="term" value="C:nucleus"/>
    <property type="evidence" value="ECO:0007669"/>
    <property type="project" value="TreeGrafter"/>
</dbReference>
<evidence type="ECO:0000256" key="5">
    <source>
        <dbReference type="ARBA" id="ARBA00022777"/>
    </source>
</evidence>
<dbReference type="SUPFAM" id="SSF56112">
    <property type="entry name" value="Protein kinase-like (PK-like)"/>
    <property type="match status" value="1"/>
</dbReference>
<feature type="non-terminal residue" evidence="10">
    <location>
        <position position="157"/>
    </location>
</feature>
<dbReference type="InterPro" id="IPR011009">
    <property type="entry name" value="Kinase-like_dom_sf"/>
</dbReference>
<protein>
    <recommendedName>
        <fullName evidence="1">non-specific serine/threonine protein kinase</fullName>
        <ecNumber evidence="1">2.7.11.1</ecNumber>
    </recommendedName>
</protein>
<dbReference type="PANTHER" id="PTHR24343:SF541">
    <property type="entry name" value="SERINE_THREONINE-PROTEIN KINASE SKS1-RELATED"/>
    <property type="match status" value="1"/>
</dbReference>
<keyword evidence="4" id="KW-0547">Nucleotide-binding</keyword>
<name>A0AAD7CLN5_MYCRO</name>
<dbReference type="Pfam" id="PF00069">
    <property type="entry name" value="Pkinase"/>
    <property type="match status" value="1"/>
</dbReference>
<evidence type="ECO:0000256" key="4">
    <source>
        <dbReference type="ARBA" id="ARBA00022741"/>
    </source>
</evidence>
<dbReference type="Gene3D" id="1.10.510.10">
    <property type="entry name" value="Transferase(Phosphotransferase) domain 1"/>
    <property type="match status" value="1"/>
</dbReference>
<evidence type="ECO:0000256" key="2">
    <source>
        <dbReference type="ARBA" id="ARBA00022527"/>
    </source>
</evidence>
<comment type="catalytic activity">
    <reaction evidence="8">
        <text>L-seryl-[protein] + ATP = O-phospho-L-seryl-[protein] + ADP + H(+)</text>
        <dbReference type="Rhea" id="RHEA:17989"/>
        <dbReference type="Rhea" id="RHEA-COMP:9863"/>
        <dbReference type="Rhea" id="RHEA-COMP:11604"/>
        <dbReference type="ChEBI" id="CHEBI:15378"/>
        <dbReference type="ChEBI" id="CHEBI:29999"/>
        <dbReference type="ChEBI" id="CHEBI:30616"/>
        <dbReference type="ChEBI" id="CHEBI:83421"/>
        <dbReference type="ChEBI" id="CHEBI:456216"/>
        <dbReference type="EC" id="2.7.11.1"/>
    </reaction>
</comment>
<evidence type="ECO:0000256" key="6">
    <source>
        <dbReference type="ARBA" id="ARBA00022840"/>
    </source>
</evidence>
<dbReference type="AlphaFoldDB" id="A0AAD7CLN5"/>